<evidence type="ECO:0000256" key="4">
    <source>
        <dbReference type="SAM" id="MobiDB-lite"/>
    </source>
</evidence>
<proteinExistence type="inferred from homology"/>
<feature type="compositionally biased region" description="Polar residues" evidence="4">
    <location>
        <begin position="114"/>
        <end position="125"/>
    </location>
</feature>
<feature type="region of interest" description="Disordered" evidence="4">
    <location>
        <begin position="104"/>
        <end position="158"/>
    </location>
</feature>
<accession>A0A7G2CRX1</accession>
<keyword evidence="3" id="KW-0539">Nucleus</keyword>
<sequence>MSQPNKVSGVLLPAAARSVTEDGGDLLDEEILRLQSHLTHPPRPPPPVAAHLLPDQDYLEQTVIPLVLRGMEEVGKVRPPDPLAFLGAYLLSNNPQRDLSLMQVSGEESGLTAPPTTSGNNTNAAASGETEGDHHTHSANARRHLLQNSDNKKVDPTTIPDKAAKYFYGEKEPQDVAEIPKKK</sequence>
<dbReference type="CDD" id="cd22965">
    <property type="entry name" value="DD_DPY30_SDC1"/>
    <property type="match status" value="1"/>
</dbReference>
<keyword evidence="6" id="KW-1185">Reference proteome</keyword>
<evidence type="ECO:0000313" key="5">
    <source>
        <dbReference type="EMBL" id="CAD2222275.1"/>
    </source>
</evidence>
<comment type="subcellular location">
    <subcellularLocation>
        <location evidence="1">Nucleus</location>
    </subcellularLocation>
</comment>
<dbReference type="InterPro" id="IPR049629">
    <property type="entry name" value="DPY30_SDC1_DD"/>
</dbReference>
<comment type="similarity">
    <text evidence="2">Belongs to the dpy-30 family.</text>
</comment>
<dbReference type="AlphaFoldDB" id="A0A7G2CRX1"/>
<gene>
    <name evidence="5" type="ORF">ADEAN_000981500</name>
</gene>
<organism evidence="5 6">
    <name type="scientific">Angomonas deanei</name>
    <dbReference type="NCBI Taxonomy" id="59799"/>
    <lineage>
        <taxon>Eukaryota</taxon>
        <taxon>Discoba</taxon>
        <taxon>Euglenozoa</taxon>
        <taxon>Kinetoplastea</taxon>
        <taxon>Metakinetoplastina</taxon>
        <taxon>Trypanosomatida</taxon>
        <taxon>Trypanosomatidae</taxon>
        <taxon>Strigomonadinae</taxon>
        <taxon>Angomonas</taxon>
    </lineage>
</organism>
<evidence type="ECO:0000256" key="1">
    <source>
        <dbReference type="ARBA" id="ARBA00004123"/>
    </source>
</evidence>
<dbReference type="InterPro" id="IPR007858">
    <property type="entry name" value="Dpy-30_motif"/>
</dbReference>
<protein>
    <submittedName>
        <fullName evidence="5">Dpy-30 motif containing protein, putative</fullName>
    </submittedName>
</protein>
<name>A0A7G2CRX1_9TRYP</name>
<dbReference type="VEuPathDB" id="TriTrypDB:ADEAN_000981500"/>
<dbReference type="Proteomes" id="UP000515908">
    <property type="component" value="Chromosome 25"/>
</dbReference>
<dbReference type="Pfam" id="PF05186">
    <property type="entry name" value="Dpy-30"/>
    <property type="match status" value="1"/>
</dbReference>
<dbReference type="Gene3D" id="1.20.890.10">
    <property type="entry name" value="cAMP-dependent protein kinase regulatory subunit, dimerization-anchoring domain"/>
    <property type="match status" value="1"/>
</dbReference>
<dbReference type="EMBL" id="LR877169">
    <property type="protein sequence ID" value="CAD2222275.1"/>
    <property type="molecule type" value="Genomic_DNA"/>
</dbReference>
<evidence type="ECO:0000256" key="2">
    <source>
        <dbReference type="ARBA" id="ARBA00010849"/>
    </source>
</evidence>
<reference evidence="5 6" key="1">
    <citation type="submission" date="2020-08" db="EMBL/GenBank/DDBJ databases">
        <authorList>
            <person name="Newling K."/>
            <person name="Davey J."/>
            <person name="Forrester S."/>
        </authorList>
    </citation>
    <scope>NUCLEOTIDE SEQUENCE [LARGE SCALE GENOMIC DNA]</scope>
    <source>
        <strain evidence="6">Crithidia deanei Carvalho (ATCC PRA-265)</strain>
    </source>
</reference>
<dbReference type="GO" id="GO:0005634">
    <property type="term" value="C:nucleus"/>
    <property type="evidence" value="ECO:0007669"/>
    <property type="project" value="UniProtKB-SubCell"/>
</dbReference>
<evidence type="ECO:0000256" key="3">
    <source>
        <dbReference type="ARBA" id="ARBA00023242"/>
    </source>
</evidence>
<evidence type="ECO:0000313" key="6">
    <source>
        <dbReference type="Proteomes" id="UP000515908"/>
    </source>
</evidence>